<dbReference type="EMBL" id="LR134162">
    <property type="protein sequence ID" value="VEB04317.1"/>
    <property type="molecule type" value="Genomic_DNA"/>
</dbReference>
<evidence type="ECO:0000313" key="2">
    <source>
        <dbReference type="Proteomes" id="UP000282433"/>
    </source>
</evidence>
<reference evidence="1 2" key="1">
    <citation type="submission" date="2018-12" db="EMBL/GenBank/DDBJ databases">
        <authorList>
            <consortium name="Pathogen Informatics"/>
        </authorList>
    </citation>
    <scope>NUCLEOTIDE SEQUENCE [LARGE SCALE GENOMIC DNA]</scope>
    <source>
        <strain evidence="1 2">NCTC13635</strain>
    </source>
</reference>
<name>A0A3S4GP29_KLEPN</name>
<dbReference type="Proteomes" id="UP000282433">
    <property type="component" value="Chromosome"/>
</dbReference>
<protein>
    <submittedName>
        <fullName evidence="1">Uncharacterized protein</fullName>
    </submittedName>
</protein>
<sequence>MAANFAAVFQLRQDAVSQLFAQLNAPLVKGEDVEDRALGEDFVLVQGNQRPEAERG</sequence>
<accession>A0A3S4GP29</accession>
<proteinExistence type="predicted"/>
<dbReference type="AlphaFoldDB" id="A0A3S4GP29"/>
<evidence type="ECO:0000313" key="1">
    <source>
        <dbReference type="EMBL" id="VEB04317.1"/>
    </source>
</evidence>
<gene>
    <name evidence="1" type="ORF">NCTC13635_04334</name>
</gene>
<organism evidence="1 2">
    <name type="scientific">Klebsiella pneumoniae</name>
    <dbReference type="NCBI Taxonomy" id="573"/>
    <lineage>
        <taxon>Bacteria</taxon>
        <taxon>Pseudomonadati</taxon>
        <taxon>Pseudomonadota</taxon>
        <taxon>Gammaproteobacteria</taxon>
        <taxon>Enterobacterales</taxon>
        <taxon>Enterobacteriaceae</taxon>
        <taxon>Klebsiella/Raoultella group</taxon>
        <taxon>Klebsiella</taxon>
        <taxon>Klebsiella pneumoniae complex</taxon>
    </lineage>
</organism>